<evidence type="ECO:0000256" key="1">
    <source>
        <dbReference type="ARBA" id="ARBA00012797"/>
    </source>
</evidence>
<comment type="caution">
    <text evidence="12">The sequence shown here is derived from an EMBL/GenBank/DDBJ whole genome shotgun (WGS) entry which is preliminary data.</text>
</comment>
<feature type="domain" description="SAM-dependent MTase TRM10-type" evidence="11">
    <location>
        <begin position="174"/>
        <end position="365"/>
    </location>
</feature>
<evidence type="ECO:0000256" key="6">
    <source>
        <dbReference type="ARBA" id="ARBA00029801"/>
    </source>
</evidence>
<keyword evidence="4" id="KW-0808">Transferase</keyword>
<keyword evidence="3 12" id="KW-0489">Methyltransferase</keyword>
<feature type="compositionally biased region" description="Polar residues" evidence="10">
    <location>
        <begin position="112"/>
        <end position="127"/>
    </location>
</feature>
<evidence type="ECO:0000259" key="11">
    <source>
        <dbReference type="PROSITE" id="PS51675"/>
    </source>
</evidence>
<comment type="catalytic activity">
    <reaction evidence="9">
        <text>guanosine(9) in tRNA + S-adenosyl-L-methionine = N(1)-methylguanosine(9) in tRNA + S-adenosyl-L-homocysteine + H(+)</text>
        <dbReference type="Rhea" id="RHEA:43156"/>
        <dbReference type="Rhea" id="RHEA-COMP:10367"/>
        <dbReference type="Rhea" id="RHEA-COMP:10368"/>
        <dbReference type="ChEBI" id="CHEBI:15378"/>
        <dbReference type="ChEBI" id="CHEBI:57856"/>
        <dbReference type="ChEBI" id="CHEBI:59789"/>
        <dbReference type="ChEBI" id="CHEBI:73542"/>
        <dbReference type="ChEBI" id="CHEBI:74269"/>
        <dbReference type="EC" id="2.1.1.221"/>
    </reaction>
</comment>
<dbReference type="Proteomes" id="UP001174136">
    <property type="component" value="Unassembled WGS sequence"/>
</dbReference>
<dbReference type="Gene3D" id="3.40.1280.30">
    <property type="match status" value="1"/>
</dbReference>
<evidence type="ECO:0000256" key="7">
    <source>
        <dbReference type="ARBA" id="ARBA00032540"/>
    </source>
</evidence>
<feature type="compositionally biased region" description="Basic residues" evidence="10">
    <location>
        <begin position="147"/>
        <end position="157"/>
    </location>
</feature>
<feature type="region of interest" description="Disordered" evidence="10">
    <location>
        <begin position="61"/>
        <end position="179"/>
    </location>
</feature>
<dbReference type="InterPro" id="IPR038459">
    <property type="entry name" value="MT_TRM10-typ_sf"/>
</dbReference>
<evidence type="ECO:0000256" key="4">
    <source>
        <dbReference type="ARBA" id="ARBA00022679"/>
    </source>
</evidence>
<evidence type="ECO:0000256" key="10">
    <source>
        <dbReference type="SAM" id="MobiDB-lite"/>
    </source>
</evidence>
<organism evidence="12 13">
    <name type="scientific">Merluccius polli</name>
    <name type="common">Benguela hake</name>
    <name type="synonym">Merluccius cadenati</name>
    <dbReference type="NCBI Taxonomy" id="89951"/>
    <lineage>
        <taxon>Eukaryota</taxon>
        <taxon>Metazoa</taxon>
        <taxon>Chordata</taxon>
        <taxon>Craniata</taxon>
        <taxon>Vertebrata</taxon>
        <taxon>Euteleostomi</taxon>
        <taxon>Actinopterygii</taxon>
        <taxon>Neopterygii</taxon>
        <taxon>Teleostei</taxon>
        <taxon>Neoteleostei</taxon>
        <taxon>Acanthomorphata</taxon>
        <taxon>Zeiogadaria</taxon>
        <taxon>Gadariae</taxon>
        <taxon>Gadiformes</taxon>
        <taxon>Gadoidei</taxon>
        <taxon>Merlucciidae</taxon>
        <taxon>Merluccius</taxon>
    </lineage>
</organism>
<keyword evidence="13" id="KW-1185">Reference proteome</keyword>
<evidence type="ECO:0000256" key="9">
    <source>
        <dbReference type="ARBA" id="ARBA00048434"/>
    </source>
</evidence>
<dbReference type="EMBL" id="JAOPHQ010005283">
    <property type="protein sequence ID" value="KAK0136018.1"/>
    <property type="molecule type" value="Genomic_DNA"/>
</dbReference>
<reference evidence="12" key="1">
    <citation type="journal article" date="2023" name="Front. Mar. Sci.">
        <title>A new Merluccius polli reference genome to investigate the effects of global change in West African waters.</title>
        <authorList>
            <person name="Mateo J.L."/>
            <person name="Blanco-Fernandez C."/>
            <person name="Garcia-Vazquez E."/>
            <person name="Machado-Schiaffino G."/>
        </authorList>
    </citation>
    <scope>NUCLEOTIDE SEQUENCE</scope>
    <source>
        <strain evidence="12">C29</strain>
        <tissue evidence="12">Fin</tissue>
    </source>
</reference>
<dbReference type="GO" id="GO:0000049">
    <property type="term" value="F:tRNA binding"/>
    <property type="evidence" value="ECO:0007669"/>
    <property type="project" value="TreeGrafter"/>
</dbReference>
<protein>
    <recommendedName>
        <fullName evidence="2">tRNA methyltransferase 10 homolog A</fullName>
        <ecNumber evidence="1">2.1.1.221</ecNumber>
    </recommendedName>
    <alternativeName>
        <fullName evidence="6">RNA (guanine-9-)-methyltransferase domain-containing protein 2</fullName>
    </alternativeName>
    <alternativeName>
        <fullName evidence="7">tRNA (guanine(9)-N(1))-methyltransferase TRMT10A</fullName>
    </alternativeName>
</protein>
<evidence type="ECO:0000313" key="12">
    <source>
        <dbReference type="EMBL" id="KAK0136018.1"/>
    </source>
</evidence>
<feature type="compositionally biased region" description="Basic and acidic residues" evidence="10">
    <location>
        <begin position="400"/>
        <end position="414"/>
    </location>
</feature>
<dbReference type="PROSITE" id="PS51675">
    <property type="entry name" value="SAM_MT_TRM10"/>
    <property type="match status" value="1"/>
</dbReference>
<dbReference type="GO" id="GO:0005654">
    <property type="term" value="C:nucleoplasm"/>
    <property type="evidence" value="ECO:0007669"/>
    <property type="project" value="TreeGrafter"/>
</dbReference>
<feature type="region of interest" description="Disordered" evidence="10">
    <location>
        <begin position="366"/>
        <end position="414"/>
    </location>
</feature>
<evidence type="ECO:0000256" key="3">
    <source>
        <dbReference type="ARBA" id="ARBA00022603"/>
    </source>
</evidence>
<keyword evidence="5" id="KW-0949">S-adenosyl-L-methionine</keyword>
<dbReference type="PANTHER" id="PTHR13563">
    <property type="entry name" value="TRNA (GUANINE-9-) METHYLTRANSFERASE"/>
    <property type="match status" value="1"/>
</dbReference>
<feature type="compositionally biased region" description="Basic residues" evidence="10">
    <location>
        <begin position="128"/>
        <end position="137"/>
    </location>
</feature>
<feature type="compositionally biased region" description="Basic and acidic residues" evidence="10">
    <location>
        <begin position="102"/>
        <end position="111"/>
    </location>
</feature>
<dbReference type="PANTHER" id="PTHR13563:SF13">
    <property type="entry name" value="TRNA METHYLTRANSFERASE 10 HOMOLOG A"/>
    <property type="match status" value="1"/>
</dbReference>
<evidence type="ECO:0000256" key="8">
    <source>
        <dbReference type="ARBA" id="ARBA00045240"/>
    </source>
</evidence>
<evidence type="ECO:0000256" key="5">
    <source>
        <dbReference type="ARBA" id="ARBA00022691"/>
    </source>
</evidence>
<dbReference type="CDD" id="cd18101">
    <property type="entry name" value="Trm10euk_A"/>
    <property type="match status" value="1"/>
</dbReference>
<sequence>MSRTEHNISEYEVLWPVYGVNGLTFDGVLEQKAHMWYDVKPCQLFDPAGGLFRYEENEDLSPVTLGSGPPQPRLHGPKGEHFNLSDPQMSDDATKAMSLEESNTKKSDTTHDSSPNGETQEGNQTLSKRQRKKLLKHQKWEEERDLRKQKRKERKQQRRLDRVSDEPGEGTTNSRKRLRREVTPSSLRLVVDCSFDELMLIKDVRKLHRQIQRCYAENRRAPHPVQFYLTSLGGQLKQNMDDHDKGWVNWKDITIKTEHYIEVVGKEELVYLTSDSPNVLAELDPTKAYVIGGLVDHNHHKGITFERAKELGIEHAQLPLSSFVKMNSRKVLAVNHVFEIMLAYLEKGNWREAFFTVLPPRKGAVAVGQEDQASQDSDSDASEHHAQDSTTPTMAPPEGNHVETSHTSKEEEET</sequence>
<gene>
    <name evidence="12" type="primary">TRMT10A_1</name>
    <name evidence="12" type="ORF">N1851_028091</name>
</gene>
<name>A0AA47M986_MERPO</name>
<evidence type="ECO:0000313" key="13">
    <source>
        <dbReference type="Proteomes" id="UP001174136"/>
    </source>
</evidence>
<evidence type="ECO:0000256" key="2">
    <source>
        <dbReference type="ARBA" id="ARBA00014673"/>
    </source>
</evidence>
<dbReference type="EC" id="2.1.1.221" evidence="1"/>
<dbReference type="AlphaFoldDB" id="A0AA47M986"/>
<dbReference type="GO" id="GO:0005829">
    <property type="term" value="C:cytosol"/>
    <property type="evidence" value="ECO:0007669"/>
    <property type="project" value="TreeGrafter"/>
</dbReference>
<comment type="function">
    <text evidence="8">S-adenosyl-L-methionine-dependent guanine N(1)-methyltransferase that catalyzes the formation of N(1)-methylguanine at position 9 (m1G9) in tRNAs. Probably not able to catalyze formation of N(1)-methyladenine at position 9 (m1A9) in tRNAs.</text>
</comment>
<dbReference type="GO" id="GO:0002939">
    <property type="term" value="P:tRNA N1-guanine methylation"/>
    <property type="evidence" value="ECO:0007669"/>
    <property type="project" value="TreeGrafter"/>
</dbReference>
<dbReference type="InterPro" id="IPR007356">
    <property type="entry name" value="tRNA_m1G_MeTrfase_euk"/>
</dbReference>
<dbReference type="FunFam" id="3.40.1280.30:FF:000001">
    <property type="entry name" value="tRNA methyltransferase 10 homolog A"/>
    <property type="match status" value="1"/>
</dbReference>
<accession>A0AA47M986</accession>
<proteinExistence type="predicted"/>
<dbReference type="InterPro" id="IPR028564">
    <property type="entry name" value="MT_TRM10-typ"/>
</dbReference>
<dbReference type="GO" id="GO:0052905">
    <property type="term" value="F:tRNA (guanosine(9)-N1)-methyltransferase activity"/>
    <property type="evidence" value="ECO:0007669"/>
    <property type="project" value="UniProtKB-EC"/>
</dbReference>